<dbReference type="Proteomes" id="UP001500307">
    <property type="component" value="Unassembled WGS sequence"/>
</dbReference>
<accession>A0ABP8SN26</accession>
<organism evidence="2 3">
    <name type="scientific">Micromonospora coerulea</name>
    <dbReference type="NCBI Taxonomy" id="47856"/>
    <lineage>
        <taxon>Bacteria</taxon>
        <taxon>Bacillati</taxon>
        <taxon>Actinomycetota</taxon>
        <taxon>Actinomycetes</taxon>
        <taxon>Micromonosporales</taxon>
        <taxon>Micromonosporaceae</taxon>
        <taxon>Micromonospora</taxon>
    </lineage>
</organism>
<evidence type="ECO:0000256" key="1">
    <source>
        <dbReference type="SAM" id="MobiDB-lite"/>
    </source>
</evidence>
<name>A0ABP8SN26_9ACTN</name>
<keyword evidence="3" id="KW-1185">Reference proteome</keyword>
<protein>
    <submittedName>
        <fullName evidence="2">Uncharacterized protein</fullName>
    </submittedName>
</protein>
<evidence type="ECO:0000313" key="2">
    <source>
        <dbReference type="EMBL" id="GAA4571225.1"/>
    </source>
</evidence>
<sequence length="133" mass="14487">MKKLLSLWMCRQKIIRAAIHRSPVRESRRAAADGVLRIVAGALVIIVLRAAGRQGPVSPRRQGRWRIVAGRQLTWEGGGSGSTPGLDSCRVPADPSQLPGRTADQPVPSVGSGEWRATLGLHPVPRYRLTVWV</sequence>
<reference evidence="3" key="1">
    <citation type="journal article" date="2019" name="Int. J. Syst. Evol. Microbiol.">
        <title>The Global Catalogue of Microorganisms (GCM) 10K type strain sequencing project: providing services to taxonomists for standard genome sequencing and annotation.</title>
        <authorList>
            <consortium name="The Broad Institute Genomics Platform"/>
            <consortium name="The Broad Institute Genome Sequencing Center for Infectious Disease"/>
            <person name="Wu L."/>
            <person name="Ma J."/>
        </authorList>
    </citation>
    <scope>NUCLEOTIDE SEQUENCE [LARGE SCALE GENOMIC DNA]</scope>
    <source>
        <strain evidence="3">JCM 3175</strain>
    </source>
</reference>
<comment type="caution">
    <text evidence="2">The sequence shown here is derived from an EMBL/GenBank/DDBJ whole genome shotgun (WGS) entry which is preliminary data.</text>
</comment>
<feature type="region of interest" description="Disordered" evidence="1">
    <location>
        <begin position="75"/>
        <end position="111"/>
    </location>
</feature>
<evidence type="ECO:0000313" key="3">
    <source>
        <dbReference type="Proteomes" id="UP001500307"/>
    </source>
</evidence>
<dbReference type="EMBL" id="BAABGU010000016">
    <property type="protein sequence ID" value="GAA4571225.1"/>
    <property type="molecule type" value="Genomic_DNA"/>
</dbReference>
<gene>
    <name evidence="2" type="ORF">GCM10023176_31470</name>
</gene>
<proteinExistence type="predicted"/>